<keyword evidence="1" id="KW-1133">Transmembrane helix</keyword>
<name>U3AB55_9EURY</name>
<dbReference type="RefSeq" id="WP_020222316.1">
    <property type="nucleotide sequence ID" value="NZ_BANO01000202.1"/>
</dbReference>
<proteinExistence type="predicted"/>
<sequence length="189" mass="18914">MDDATGFEFKHLAAIAVAVAVVVALAVGVAIGLVVSPALAPNAASGDAANPSPPSGLVLSSSGAHCLDTGSHDGWLYSVADGDHYNDAFNVTVRHAWGESATANVTGGVAGDYTLAVETAGTKRRPAVTTRSCAVGTTLVGAGTLPTNYSSVELTVDGRVVATIENDQTTPTLHRVDGAVRADGANASD</sequence>
<protein>
    <submittedName>
        <fullName evidence="2">Uncharacterized protein</fullName>
    </submittedName>
</protein>
<feature type="transmembrane region" description="Helical" evidence="1">
    <location>
        <begin position="12"/>
        <end position="35"/>
    </location>
</feature>
<comment type="caution">
    <text evidence="2">The sequence shown here is derived from an EMBL/GenBank/DDBJ whole genome shotgun (WGS) entry which is preliminary data.</text>
</comment>
<dbReference type="OrthoDB" id="380841at2157"/>
<accession>U3AB55</accession>
<keyword evidence="1" id="KW-0472">Membrane</keyword>
<dbReference type="Proteomes" id="UP000016986">
    <property type="component" value="Unassembled WGS sequence"/>
</dbReference>
<dbReference type="AlphaFoldDB" id="U3AB55"/>
<keyword evidence="3" id="KW-1185">Reference proteome</keyword>
<evidence type="ECO:0000313" key="2">
    <source>
        <dbReference type="EMBL" id="GAD51998.1"/>
    </source>
</evidence>
<reference evidence="2 3" key="1">
    <citation type="submission" date="2013-09" db="EMBL/GenBank/DDBJ databases">
        <title>Whole genome sequencing of Halarchaeum acidiphilum strain MH1-52-1.</title>
        <authorList>
            <person name="Shimane Y."/>
            <person name="Minegishi H."/>
            <person name="Nishi S."/>
            <person name="Echigo A."/>
            <person name="Shuto A."/>
            <person name="Konishi M."/>
            <person name="Ito T."/>
            <person name="Ohkuma M."/>
            <person name="Ohta Y."/>
            <person name="Nagano Y."/>
            <person name="Tsubouchi T."/>
            <person name="Mori K."/>
            <person name="Usui K."/>
            <person name="Kamekura M."/>
            <person name="Usami R."/>
            <person name="Takaki Y."/>
            <person name="Hatada Y."/>
        </authorList>
    </citation>
    <scope>NUCLEOTIDE SEQUENCE [LARGE SCALE GENOMIC DNA]</scope>
    <source>
        <strain evidence="2 3">JCM 16109</strain>
    </source>
</reference>
<organism evidence="2 3">
    <name type="scientific">Halarchaeum acidiphilum MH1-52-1</name>
    <dbReference type="NCBI Taxonomy" id="1261545"/>
    <lineage>
        <taxon>Archaea</taxon>
        <taxon>Methanobacteriati</taxon>
        <taxon>Methanobacteriota</taxon>
        <taxon>Stenosarchaea group</taxon>
        <taxon>Halobacteria</taxon>
        <taxon>Halobacteriales</taxon>
        <taxon>Halobacteriaceae</taxon>
    </lineage>
</organism>
<evidence type="ECO:0000313" key="3">
    <source>
        <dbReference type="Proteomes" id="UP000016986"/>
    </source>
</evidence>
<dbReference type="EMBL" id="BATA01000012">
    <property type="protein sequence ID" value="GAD51998.1"/>
    <property type="molecule type" value="Genomic_DNA"/>
</dbReference>
<keyword evidence="1" id="KW-0812">Transmembrane</keyword>
<evidence type="ECO:0000256" key="1">
    <source>
        <dbReference type="SAM" id="Phobius"/>
    </source>
</evidence>
<dbReference type="eggNOG" id="ENOG502N5MF">
    <property type="taxonomic scope" value="Archaea"/>
</dbReference>
<gene>
    <name evidence="2" type="ORF">MBEHAL_0758</name>
</gene>